<dbReference type="RefSeq" id="WP_254010454.1">
    <property type="nucleotide sequence ID" value="NZ_JAMZMM010000022.1"/>
</dbReference>
<dbReference type="Pfam" id="PF07927">
    <property type="entry name" value="HicA_toxin"/>
    <property type="match status" value="1"/>
</dbReference>
<protein>
    <submittedName>
        <fullName evidence="1">Type II toxin-antitoxin system HicA family toxin</fullName>
    </submittedName>
</protein>
<keyword evidence="2" id="KW-1185">Reference proteome</keyword>
<proteinExistence type="predicted"/>
<evidence type="ECO:0000313" key="2">
    <source>
        <dbReference type="Proteomes" id="UP001204953"/>
    </source>
</evidence>
<comment type="caution">
    <text evidence="1">The sequence shown here is derived from an EMBL/GenBank/DDBJ whole genome shotgun (WGS) entry which is preliminary data.</text>
</comment>
<reference evidence="1" key="1">
    <citation type="submission" date="2022-06" db="EMBL/GenBank/DDBJ databases">
        <title>New cyanobacteria of genus Symplocastrum in benthos of Lake Baikal.</title>
        <authorList>
            <person name="Sorokovikova E."/>
            <person name="Tikhonova I."/>
            <person name="Krasnopeev A."/>
            <person name="Evseev P."/>
            <person name="Gladkikh A."/>
            <person name="Belykh O."/>
        </authorList>
    </citation>
    <scope>NUCLEOTIDE SEQUENCE</scope>
    <source>
        <strain evidence="1">BBK-W-15</strain>
    </source>
</reference>
<accession>A0AAE3GPQ8</accession>
<sequence length="86" mass="9869">MSQRDKLLVKILLGTSDANIPFEPLCQLLRNLGFDERIRGSHHIFSREGIEEILNLQPKQGKAKAYQVKQIRHAILKYQLGGQDED</sequence>
<gene>
    <name evidence="1" type="ORF">NJ959_04020</name>
</gene>
<name>A0AAE3GPQ8_9CYAN</name>
<evidence type="ECO:0000313" key="1">
    <source>
        <dbReference type="EMBL" id="MCP2727643.1"/>
    </source>
</evidence>
<dbReference type="EMBL" id="JAMZMM010000022">
    <property type="protein sequence ID" value="MCP2727643.1"/>
    <property type="molecule type" value="Genomic_DNA"/>
</dbReference>
<dbReference type="GO" id="GO:0003729">
    <property type="term" value="F:mRNA binding"/>
    <property type="evidence" value="ECO:0007669"/>
    <property type="project" value="InterPro"/>
</dbReference>
<dbReference type="AlphaFoldDB" id="A0AAE3GPQ8"/>
<dbReference type="InterPro" id="IPR012933">
    <property type="entry name" value="HicA_mRNA_interferase"/>
</dbReference>
<dbReference type="Proteomes" id="UP001204953">
    <property type="component" value="Unassembled WGS sequence"/>
</dbReference>
<organism evidence="1 2">
    <name type="scientific">Limnofasciculus baicalensis BBK-W-15</name>
    <dbReference type="NCBI Taxonomy" id="2699891"/>
    <lineage>
        <taxon>Bacteria</taxon>
        <taxon>Bacillati</taxon>
        <taxon>Cyanobacteriota</taxon>
        <taxon>Cyanophyceae</taxon>
        <taxon>Coleofasciculales</taxon>
        <taxon>Coleofasciculaceae</taxon>
        <taxon>Limnofasciculus</taxon>
        <taxon>Limnofasciculus baicalensis</taxon>
    </lineage>
</organism>